<keyword evidence="3" id="KW-1185">Reference proteome</keyword>
<organism evidence="2 3">
    <name type="scientific">Ornithinimicrobium kibberense</name>
    <dbReference type="NCBI Taxonomy" id="282060"/>
    <lineage>
        <taxon>Bacteria</taxon>
        <taxon>Bacillati</taxon>
        <taxon>Actinomycetota</taxon>
        <taxon>Actinomycetes</taxon>
        <taxon>Micrococcales</taxon>
        <taxon>Ornithinimicrobiaceae</taxon>
        <taxon>Ornithinimicrobium</taxon>
    </lineage>
</organism>
<comment type="caution">
    <text evidence="2">The sequence shown here is derived from an EMBL/GenBank/DDBJ whole genome shotgun (WGS) entry which is preliminary data.</text>
</comment>
<feature type="compositionally biased region" description="Low complexity" evidence="1">
    <location>
        <begin position="76"/>
        <end position="91"/>
    </location>
</feature>
<evidence type="ECO:0008006" key="4">
    <source>
        <dbReference type="Google" id="ProtNLM"/>
    </source>
</evidence>
<protein>
    <recommendedName>
        <fullName evidence="4">Nutrient deprivation-induced protein</fullName>
    </recommendedName>
</protein>
<sequence>MSDQPFDQYDSTRSTTDVAKEESKNLGSAAKENAGSVAQTAGTEAKQVAEEAKAQAASLYQQVREDVTGQAKDQQQRAAGGLHGLAGELQQMADGTEEGGMAAGLARQAAKRVDTVAGWLEDREPADLLEEVRRYARRNPGTFLAACAAVGFIGGRLTRGLRDESQDNTSGSGQQALPPGPTAPASPYG</sequence>
<accession>A0ABV5UZ69</accession>
<evidence type="ECO:0000313" key="2">
    <source>
        <dbReference type="EMBL" id="MFB9730850.1"/>
    </source>
</evidence>
<gene>
    <name evidence="2" type="ORF">ACFFN0_02200</name>
</gene>
<name>A0ABV5UZ69_9MICO</name>
<feature type="compositionally biased region" description="Polar residues" evidence="1">
    <location>
        <begin position="1"/>
        <end position="17"/>
    </location>
</feature>
<reference evidence="2 3" key="1">
    <citation type="submission" date="2024-09" db="EMBL/GenBank/DDBJ databases">
        <authorList>
            <person name="Sun Q."/>
            <person name="Mori K."/>
        </authorList>
    </citation>
    <scope>NUCLEOTIDE SEQUENCE [LARGE SCALE GENOMIC DNA]</scope>
    <source>
        <strain evidence="2 3">JCM 12763</strain>
    </source>
</reference>
<dbReference type="EMBL" id="JBHMAX010000005">
    <property type="protein sequence ID" value="MFB9730850.1"/>
    <property type="molecule type" value="Genomic_DNA"/>
</dbReference>
<proteinExistence type="predicted"/>
<evidence type="ECO:0000313" key="3">
    <source>
        <dbReference type="Proteomes" id="UP001589613"/>
    </source>
</evidence>
<feature type="compositionally biased region" description="Pro residues" evidence="1">
    <location>
        <begin position="178"/>
        <end position="189"/>
    </location>
</feature>
<feature type="non-terminal residue" evidence="2">
    <location>
        <position position="189"/>
    </location>
</feature>
<feature type="region of interest" description="Disordered" evidence="1">
    <location>
        <begin position="160"/>
        <end position="189"/>
    </location>
</feature>
<feature type="region of interest" description="Disordered" evidence="1">
    <location>
        <begin position="67"/>
        <end position="103"/>
    </location>
</feature>
<evidence type="ECO:0000256" key="1">
    <source>
        <dbReference type="SAM" id="MobiDB-lite"/>
    </source>
</evidence>
<dbReference type="Proteomes" id="UP001589613">
    <property type="component" value="Unassembled WGS sequence"/>
</dbReference>
<feature type="region of interest" description="Disordered" evidence="1">
    <location>
        <begin position="1"/>
        <end position="44"/>
    </location>
</feature>